<accession>A0ABV0TVK8</accession>
<protein>
    <submittedName>
        <fullName evidence="1">Uncharacterized protein</fullName>
    </submittedName>
</protein>
<reference evidence="1 2" key="1">
    <citation type="submission" date="2021-06" db="EMBL/GenBank/DDBJ databases">
        <authorList>
            <person name="Palmer J.M."/>
        </authorList>
    </citation>
    <scope>NUCLEOTIDE SEQUENCE [LARGE SCALE GENOMIC DNA]</scope>
    <source>
        <strain evidence="2">if_2019</strain>
        <tissue evidence="1">Muscle</tissue>
    </source>
</reference>
<gene>
    <name evidence="1" type="ORF">ILYODFUR_017808</name>
</gene>
<dbReference type="EMBL" id="JAHRIQ010048039">
    <property type="protein sequence ID" value="MEQ2236942.1"/>
    <property type="molecule type" value="Genomic_DNA"/>
</dbReference>
<evidence type="ECO:0000313" key="1">
    <source>
        <dbReference type="EMBL" id="MEQ2236942.1"/>
    </source>
</evidence>
<evidence type="ECO:0000313" key="2">
    <source>
        <dbReference type="Proteomes" id="UP001482620"/>
    </source>
</evidence>
<dbReference type="Proteomes" id="UP001482620">
    <property type="component" value="Unassembled WGS sequence"/>
</dbReference>
<comment type="caution">
    <text evidence="1">The sequence shown here is derived from an EMBL/GenBank/DDBJ whole genome shotgun (WGS) entry which is preliminary data.</text>
</comment>
<sequence>MRGDWELCNRNEAEVQSRELGWLQCWADRGETQERGLAEEEHKKLRGKLRLGSEPDKGCTRRSPINPLMSSDIKDQAGVIHLESQRHASVLELTAKLWKVISRCELPISAARPSDTQTGSSRYIAAICIGTSVASRMTTKGQKMPKCKG</sequence>
<proteinExistence type="predicted"/>
<organism evidence="1 2">
    <name type="scientific">Ilyodon furcidens</name>
    <name type="common">goldbreast splitfin</name>
    <dbReference type="NCBI Taxonomy" id="33524"/>
    <lineage>
        <taxon>Eukaryota</taxon>
        <taxon>Metazoa</taxon>
        <taxon>Chordata</taxon>
        <taxon>Craniata</taxon>
        <taxon>Vertebrata</taxon>
        <taxon>Euteleostomi</taxon>
        <taxon>Actinopterygii</taxon>
        <taxon>Neopterygii</taxon>
        <taxon>Teleostei</taxon>
        <taxon>Neoteleostei</taxon>
        <taxon>Acanthomorphata</taxon>
        <taxon>Ovalentaria</taxon>
        <taxon>Atherinomorphae</taxon>
        <taxon>Cyprinodontiformes</taxon>
        <taxon>Goodeidae</taxon>
        <taxon>Ilyodon</taxon>
    </lineage>
</organism>
<keyword evidence="2" id="KW-1185">Reference proteome</keyword>
<name>A0ABV0TVK8_9TELE</name>